<evidence type="ECO:0000256" key="4">
    <source>
        <dbReference type="ARBA" id="ARBA00022989"/>
    </source>
</evidence>
<feature type="domain" description="Cation efflux protein cytoplasmic" evidence="8">
    <location>
        <begin position="124"/>
        <end position="201"/>
    </location>
</feature>
<evidence type="ECO:0000259" key="7">
    <source>
        <dbReference type="Pfam" id="PF01545"/>
    </source>
</evidence>
<dbReference type="SUPFAM" id="SSF161111">
    <property type="entry name" value="Cation efflux protein transmembrane domain-like"/>
    <property type="match status" value="1"/>
</dbReference>
<dbReference type="InterPro" id="IPR002524">
    <property type="entry name" value="Cation_efflux"/>
</dbReference>
<gene>
    <name evidence="9" type="ORF">S01H4_51469</name>
</gene>
<organism evidence="9">
    <name type="scientific">marine sediment metagenome</name>
    <dbReference type="NCBI Taxonomy" id="412755"/>
    <lineage>
        <taxon>unclassified sequences</taxon>
        <taxon>metagenomes</taxon>
        <taxon>ecological metagenomes</taxon>
    </lineage>
</organism>
<evidence type="ECO:0000256" key="1">
    <source>
        <dbReference type="ARBA" id="ARBA00004141"/>
    </source>
</evidence>
<feature type="transmembrane region" description="Helical" evidence="6">
    <location>
        <begin position="88"/>
        <end position="108"/>
    </location>
</feature>
<dbReference type="InterPro" id="IPR036837">
    <property type="entry name" value="Cation_efflux_CTD_sf"/>
</dbReference>
<evidence type="ECO:0000256" key="6">
    <source>
        <dbReference type="SAM" id="Phobius"/>
    </source>
</evidence>
<name>X1D3M7_9ZZZZ</name>
<dbReference type="GO" id="GO:0008324">
    <property type="term" value="F:monoatomic cation transmembrane transporter activity"/>
    <property type="evidence" value="ECO:0007669"/>
    <property type="project" value="InterPro"/>
</dbReference>
<feature type="non-terminal residue" evidence="9">
    <location>
        <position position="1"/>
    </location>
</feature>
<dbReference type="Gene3D" id="1.20.1510.10">
    <property type="entry name" value="Cation efflux protein transmembrane domain"/>
    <property type="match status" value="1"/>
</dbReference>
<proteinExistence type="predicted"/>
<dbReference type="Pfam" id="PF16916">
    <property type="entry name" value="ZT_dimer"/>
    <property type="match status" value="1"/>
</dbReference>
<dbReference type="PANTHER" id="PTHR43840">
    <property type="entry name" value="MITOCHONDRIAL METAL TRANSPORTER 1-RELATED"/>
    <property type="match status" value="1"/>
</dbReference>
<sequence length="205" mass="22457">SDYFIIGIWVGISALLAIIHGEFRAPVNIALLAAVVSIVVKEALFRYTIKVGRMSSNPAVVADAWHHRSDAYSSVAALVGIGGARISFLYLDPIAGLAVSGFIVRIALKLIRSNIGIIMDERPHPAFINNIKAIARQTQGVRKIDSIKVHRRGSQFTIDLEVGVDSSKTVDEGHRIASNVRTKLLKRMRNIRDVMVHINPYKPGG</sequence>
<dbReference type="InterPro" id="IPR027469">
    <property type="entry name" value="Cation_efflux_TMD_sf"/>
</dbReference>
<dbReference type="AlphaFoldDB" id="X1D3M7"/>
<evidence type="ECO:0000256" key="5">
    <source>
        <dbReference type="ARBA" id="ARBA00023136"/>
    </source>
</evidence>
<dbReference type="PANTHER" id="PTHR43840:SF15">
    <property type="entry name" value="MITOCHONDRIAL METAL TRANSPORTER 1-RELATED"/>
    <property type="match status" value="1"/>
</dbReference>
<protein>
    <submittedName>
        <fullName evidence="9">Uncharacterized protein</fullName>
    </submittedName>
</protein>
<dbReference type="NCBIfam" id="TIGR01297">
    <property type="entry name" value="CDF"/>
    <property type="match status" value="1"/>
</dbReference>
<dbReference type="GO" id="GO:0016020">
    <property type="term" value="C:membrane"/>
    <property type="evidence" value="ECO:0007669"/>
    <property type="project" value="UniProtKB-SubCell"/>
</dbReference>
<dbReference type="Pfam" id="PF01545">
    <property type="entry name" value="Cation_efflux"/>
    <property type="match status" value="1"/>
</dbReference>
<comment type="caution">
    <text evidence="9">The sequence shown here is derived from an EMBL/GenBank/DDBJ whole genome shotgun (WGS) entry which is preliminary data.</text>
</comment>
<dbReference type="EMBL" id="BART01029312">
    <property type="protein sequence ID" value="GAG99722.1"/>
    <property type="molecule type" value="Genomic_DNA"/>
</dbReference>
<evidence type="ECO:0000259" key="8">
    <source>
        <dbReference type="Pfam" id="PF16916"/>
    </source>
</evidence>
<evidence type="ECO:0000256" key="3">
    <source>
        <dbReference type="ARBA" id="ARBA00022692"/>
    </source>
</evidence>
<dbReference type="InterPro" id="IPR050291">
    <property type="entry name" value="CDF_Transporter"/>
</dbReference>
<reference evidence="9" key="1">
    <citation type="journal article" date="2014" name="Front. Microbiol.">
        <title>High frequency of phylogenetically diverse reductive dehalogenase-homologous genes in deep subseafloor sedimentary metagenomes.</title>
        <authorList>
            <person name="Kawai M."/>
            <person name="Futagami T."/>
            <person name="Toyoda A."/>
            <person name="Takaki Y."/>
            <person name="Nishi S."/>
            <person name="Hori S."/>
            <person name="Arai W."/>
            <person name="Tsubouchi T."/>
            <person name="Morono Y."/>
            <person name="Uchiyama I."/>
            <person name="Ito T."/>
            <person name="Fujiyama A."/>
            <person name="Inagaki F."/>
            <person name="Takami H."/>
        </authorList>
    </citation>
    <scope>NUCLEOTIDE SEQUENCE</scope>
    <source>
        <strain evidence="9">Expedition CK06-06</strain>
    </source>
</reference>
<evidence type="ECO:0000313" key="9">
    <source>
        <dbReference type="EMBL" id="GAG99722.1"/>
    </source>
</evidence>
<dbReference type="InterPro" id="IPR058533">
    <property type="entry name" value="Cation_efflux_TM"/>
</dbReference>
<feature type="domain" description="Cation efflux protein transmembrane" evidence="7">
    <location>
        <begin position="4"/>
        <end position="119"/>
    </location>
</feature>
<keyword evidence="3 6" id="KW-0812">Transmembrane</keyword>
<feature type="transmembrane region" description="Helical" evidence="6">
    <location>
        <begin position="6"/>
        <end position="23"/>
    </location>
</feature>
<keyword evidence="2" id="KW-0813">Transport</keyword>
<keyword evidence="5 6" id="KW-0472">Membrane</keyword>
<dbReference type="SUPFAM" id="SSF160240">
    <property type="entry name" value="Cation efflux protein cytoplasmic domain-like"/>
    <property type="match status" value="1"/>
</dbReference>
<keyword evidence="4 6" id="KW-1133">Transmembrane helix</keyword>
<feature type="transmembrane region" description="Helical" evidence="6">
    <location>
        <begin position="30"/>
        <end position="49"/>
    </location>
</feature>
<evidence type="ECO:0000256" key="2">
    <source>
        <dbReference type="ARBA" id="ARBA00022448"/>
    </source>
</evidence>
<accession>X1D3M7</accession>
<comment type="subcellular location">
    <subcellularLocation>
        <location evidence="1">Membrane</location>
        <topology evidence="1">Multi-pass membrane protein</topology>
    </subcellularLocation>
</comment>
<dbReference type="Gene3D" id="3.30.70.1350">
    <property type="entry name" value="Cation efflux protein, cytoplasmic domain"/>
    <property type="match status" value="1"/>
</dbReference>
<dbReference type="InterPro" id="IPR027470">
    <property type="entry name" value="Cation_efflux_CTD"/>
</dbReference>